<accession>A0A6G4UYV5</accession>
<dbReference type="GO" id="GO:0004066">
    <property type="term" value="F:asparagine synthase (glutamine-hydrolyzing) activity"/>
    <property type="evidence" value="ECO:0007669"/>
    <property type="project" value="UniProtKB-EC"/>
</dbReference>
<gene>
    <name evidence="6" type="ORF">G5C60_04445</name>
</gene>
<dbReference type="GO" id="GO:0006529">
    <property type="term" value="P:asparagine biosynthetic process"/>
    <property type="evidence" value="ECO:0007669"/>
    <property type="project" value="UniProtKB-KW"/>
</dbReference>
<dbReference type="AlphaFoldDB" id="A0A6G4UYV5"/>
<evidence type="ECO:0000256" key="4">
    <source>
        <dbReference type="ARBA" id="ARBA00048741"/>
    </source>
</evidence>
<dbReference type="PANTHER" id="PTHR43284">
    <property type="entry name" value="ASPARAGINE SYNTHETASE (GLUTAMINE-HYDROLYZING)"/>
    <property type="match status" value="1"/>
</dbReference>
<evidence type="ECO:0000313" key="7">
    <source>
        <dbReference type="Proteomes" id="UP000472335"/>
    </source>
</evidence>
<comment type="catalytic activity">
    <reaction evidence="4">
        <text>L-aspartate + L-glutamine + ATP + H2O = L-asparagine + L-glutamate + AMP + diphosphate + H(+)</text>
        <dbReference type="Rhea" id="RHEA:12228"/>
        <dbReference type="ChEBI" id="CHEBI:15377"/>
        <dbReference type="ChEBI" id="CHEBI:15378"/>
        <dbReference type="ChEBI" id="CHEBI:29985"/>
        <dbReference type="ChEBI" id="CHEBI:29991"/>
        <dbReference type="ChEBI" id="CHEBI:30616"/>
        <dbReference type="ChEBI" id="CHEBI:33019"/>
        <dbReference type="ChEBI" id="CHEBI:58048"/>
        <dbReference type="ChEBI" id="CHEBI:58359"/>
        <dbReference type="ChEBI" id="CHEBI:456215"/>
        <dbReference type="EC" id="6.3.5.4"/>
    </reaction>
</comment>
<dbReference type="GO" id="GO:0005829">
    <property type="term" value="C:cytosol"/>
    <property type="evidence" value="ECO:0007669"/>
    <property type="project" value="TreeGrafter"/>
</dbReference>
<proteinExistence type="predicted"/>
<dbReference type="InterPro" id="IPR014729">
    <property type="entry name" value="Rossmann-like_a/b/a_fold"/>
</dbReference>
<reference evidence="6 7" key="1">
    <citation type="submission" date="2020-02" db="EMBL/GenBank/DDBJ databases">
        <title>Whole-genome analyses of novel actinobacteria.</title>
        <authorList>
            <person name="Sahin N."/>
            <person name="Gencbay T."/>
        </authorList>
    </citation>
    <scope>NUCLEOTIDE SEQUENCE [LARGE SCALE GENOMIC DNA]</scope>
    <source>
        <strain evidence="6 7">HC44</strain>
    </source>
</reference>
<dbReference type="InterPro" id="IPR051786">
    <property type="entry name" value="ASN_synthetase/amidase"/>
</dbReference>
<name>A0A6G4UYV5_9ACTN</name>
<evidence type="ECO:0000259" key="5">
    <source>
        <dbReference type="Pfam" id="PF00733"/>
    </source>
</evidence>
<sequence>MGASPASWFVVLPDRDLSPVLLDRLRNLAGPAALRIVPHASGRPWLVGCWPDDELTACAVGDVRLAVAGTCSLKPAELAARARQINDTAHIEPVLLDAHGCFHVLASVAGHTYVRGSFSGQLRVYWAEVGGATVCVDQARVLARLTAAELDTAQLALRLTGDTVPHPLGWDALWRGVHGVLPGAALELAPGGEMRTRRWWRPSAAELPLDEAAAGLREALEQAVALRVRPEEVVGADLSGGMDSTSLCFLAAQAGARLVTVTMDAGAPTNEDRLHATRAAGHLPRIEHLVFESADLPAQFSGLDERVDLGDEPSAIVRTRVEQRYLAEQMRARGARLRLSGFGGDQVIQSQPSYVHGLLRRSPATGLRHAAGWRARRRQPLGAITRALLDRGSYAAWLTEAAGLLHTPVHGDDLRWGLRPHLPPWASDQTVQLCREQLLGAARDATEPLHRERGRHAWLVSAQRGGRLAGHLAHCGQLDRLPYHSPFCDDAVIAAALAARPHEAAGPWSYKPLLAAAMHGLVPETILRRTTKDHFGYEWQSGLRHNRHALAAWAEDSRLVAAGLADEDALRRALLSPQLLIGGTAEFETTLGVEAWLRGLEHRHIPDGTRETNSAPTTR</sequence>
<dbReference type="EMBL" id="JAAKZY010000008">
    <property type="protein sequence ID" value="NGO06931.1"/>
    <property type="molecule type" value="Genomic_DNA"/>
</dbReference>
<dbReference type="EC" id="6.3.5.4" evidence="2"/>
<dbReference type="SUPFAM" id="SSF52402">
    <property type="entry name" value="Adenine nucleotide alpha hydrolases-like"/>
    <property type="match status" value="1"/>
</dbReference>
<feature type="domain" description="Asparagine synthetase" evidence="5">
    <location>
        <begin position="216"/>
        <end position="579"/>
    </location>
</feature>
<protein>
    <recommendedName>
        <fullName evidence="2">asparagine synthase (glutamine-hydrolyzing)</fullName>
        <ecNumber evidence="2">6.3.5.4</ecNumber>
    </recommendedName>
</protein>
<evidence type="ECO:0000256" key="3">
    <source>
        <dbReference type="ARBA" id="ARBA00022888"/>
    </source>
</evidence>
<comment type="caution">
    <text evidence="6">The sequence shown here is derived from an EMBL/GenBank/DDBJ whole genome shotgun (WGS) entry which is preliminary data.</text>
</comment>
<dbReference type="Gene3D" id="3.40.50.620">
    <property type="entry name" value="HUPs"/>
    <property type="match status" value="1"/>
</dbReference>
<keyword evidence="3" id="KW-0061">Asparagine biosynthesis</keyword>
<evidence type="ECO:0000313" key="6">
    <source>
        <dbReference type="EMBL" id="NGO06931.1"/>
    </source>
</evidence>
<dbReference type="Pfam" id="PF00733">
    <property type="entry name" value="Asn_synthase"/>
    <property type="match status" value="1"/>
</dbReference>
<evidence type="ECO:0000256" key="1">
    <source>
        <dbReference type="ARBA" id="ARBA00005187"/>
    </source>
</evidence>
<dbReference type="PANTHER" id="PTHR43284:SF1">
    <property type="entry name" value="ASPARAGINE SYNTHETASE"/>
    <property type="match status" value="1"/>
</dbReference>
<dbReference type="InterPro" id="IPR001962">
    <property type="entry name" value="Asn_synthase"/>
</dbReference>
<dbReference type="RefSeq" id="WP_165254847.1">
    <property type="nucleotide sequence ID" value="NZ_JAAKZY010000008.1"/>
</dbReference>
<keyword evidence="3" id="KW-0028">Amino-acid biosynthesis</keyword>
<keyword evidence="7" id="KW-1185">Reference proteome</keyword>
<dbReference type="Proteomes" id="UP000472335">
    <property type="component" value="Unassembled WGS sequence"/>
</dbReference>
<comment type="pathway">
    <text evidence="1">Amino-acid biosynthesis; L-asparagine biosynthesis; L-asparagine from L-aspartate (L-Gln route): step 1/1.</text>
</comment>
<evidence type="ECO:0000256" key="2">
    <source>
        <dbReference type="ARBA" id="ARBA00012737"/>
    </source>
</evidence>
<organism evidence="6 7">
    <name type="scientific">Streptomyces scabichelini</name>
    <dbReference type="NCBI Taxonomy" id="2711217"/>
    <lineage>
        <taxon>Bacteria</taxon>
        <taxon>Bacillati</taxon>
        <taxon>Actinomycetota</taxon>
        <taxon>Actinomycetes</taxon>
        <taxon>Kitasatosporales</taxon>
        <taxon>Streptomycetaceae</taxon>
        <taxon>Streptomyces</taxon>
    </lineage>
</organism>